<dbReference type="PROSITE" id="PS50017">
    <property type="entry name" value="DEATH_DOMAIN"/>
    <property type="match status" value="1"/>
</dbReference>
<dbReference type="AlphaFoldDB" id="A0A8S3VKL6"/>
<dbReference type="EMBL" id="CAJPWZ010003228">
    <property type="protein sequence ID" value="CAG2254173.1"/>
    <property type="molecule type" value="Genomic_DNA"/>
</dbReference>
<gene>
    <name evidence="3" type="ORF">MEDL_65667</name>
</gene>
<evidence type="ECO:0000313" key="4">
    <source>
        <dbReference type="Proteomes" id="UP000683360"/>
    </source>
</evidence>
<dbReference type="OrthoDB" id="10402288at2759"/>
<feature type="compositionally biased region" description="Basic and acidic residues" evidence="1">
    <location>
        <begin position="635"/>
        <end position="664"/>
    </location>
</feature>
<feature type="domain" description="Death" evidence="2">
    <location>
        <begin position="726"/>
        <end position="788"/>
    </location>
</feature>
<evidence type="ECO:0000313" key="3">
    <source>
        <dbReference type="EMBL" id="CAG2254173.1"/>
    </source>
</evidence>
<dbReference type="GO" id="GO:0007165">
    <property type="term" value="P:signal transduction"/>
    <property type="evidence" value="ECO:0007669"/>
    <property type="project" value="InterPro"/>
</dbReference>
<evidence type="ECO:0000256" key="1">
    <source>
        <dbReference type="SAM" id="MobiDB-lite"/>
    </source>
</evidence>
<feature type="region of interest" description="Disordered" evidence="1">
    <location>
        <begin position="512"/>
        <end position="664"/>
    </location>
</feature>
<feature type="compositionally biased region" description="Acidic residues" evidence="1">
    <location>
        <begin position="585"/>
        <end position="595"/>
    </location>
</feature>
<feature type="compositionally biased region" description="Acidic residues" evidence="1">
    <location>
        <begin position="566"/>
        <end position="576"/>
    </location>
</feature>
<proteinExistence type="predicted"/>
<dbReference type="Gene3D" id="2.60.220.30">
    <property type="match status" value="1"/>
</dbReference>
<feature type="compositionally biased region" description="Acidic residues" evidence="1">
    <location>
        <begin position="625"/>
        <end position="634"/>
    </location>
</feature>
<feature type="compositionally biased region" description="Acidic residues" evidence="1">
    <location>
        <begin position="604"/>
        <end position="617"/>
    </location>
</feature>
<comment type="caution">
    <text evidence="3">The sequence shown here is derived from an EMBL/GenBank/DDBJ whole genome shotgun (WGS) entry which is preliminary data.</text>
</comment>
<feature type="compositionally biased region" description="Acidic residues" evidence="1">
    <location>
        <begin position="528"/>
        <end position="538"/>
    </location>
</feature>
<dbReference type="Proteomes" id="UP000683360">
    <property type="component" value="Unassembled WGS sequence"/>
</dbReference>
<evidence type="ECO:0000259" key="2">
    <source>
        <dbReference type="PROSITE" id="PS50017"/>
    </source>
</evidence>
<feature type="compositionally biased region" description="Acidic residues" evidence="1">
    <location>
        <begin position="547"/>
        <end position="557"/>
    </location>
</feature>
<dbReference type="InterPro" id="IPR000488">
    <property type="entry name" value="Death_dom"/>
</dbReference>
<sequence>MLRQSHSGNHFTVSTDITLCMNNISNDFFMYCSKSIPEYTDFEMHIGPDDRMFSDVYEIKTWGQTPKYVRVNIAVLGFVKQNQDVSVRSFEGYVEGSMISREVLTLKDDSHAEEYTKFDIKIDLTRMKSAKFVVLVHLRHEEFDVSHKSLKLIPQSESGAEINISEGTFERPGKLMLNMADTNYWNTDEIVLFTNALNIKMQNNIKPKKPVNIKLPLHSSLTQSEDLLIISSDKDIPETEDDWDICSTNIDIQGNIVSFNAEHFTSFAPVSKTKIKQSKNVLTKAVGQYKPTEIFAGIKELDNKLTLIVEIALKNRGRKRRKHWKKKGFGLPATEYRECISVKGNFEIDSIRMSGGEQLIFNPAKNSFGHFIVPEEHEHYLGCIIVSRSTQKIAEHSVVKATRIKRKPGLFRLFYKNVVEVETPIQVTIENATEELVSLPIDGQFLYIEDDYVDEDDTEETTVVKNGFKGVDVDKDDLQNKGDERGNTDDVAVHEDLQNKDDEIPSTDAIVNDEDLQSEGDEKPSTDDVVDYEELQSEGDEKPSTDDVVDDEELQSEGDEKPSTDDVVDDEELQSEGDEKPSTDDVVDDEELQSEGDEKPSTDDAVDYEDLQSEEDEKPSTDDKLVDDDDLQSADDDRGSTDDKLVDKDDQQSEGAKRGINEDLDDNIKDVESINVNIYQPKEIVYLNNPKDINDDIYDPQCTIPVLKKSSLFRLAKQLSVEECFKLGKNLNISEKKLLNIKSKPDVKNAVFEIWRPIRPNETLVSRLVQALTNINKREEAEAINNAFAENIEFRP</sequence>
<reference evidence="3" key="1">
    <citation type="submission" date="2021-03" db="EMBL/GenBank/DDBJ databases">
        <authorList>
            <person name="Bekaert M."/>
        </authorList>
    </citation>
    <scope>NUCLEOTIDE SEQUENCE</scope>
</reference>
<accession>A0A8S3VKL6</accession>
<organism evidence="3 4">
    <name type="scientific">Mytilus edulis</name>
    <name type="common">Blue mussel</name>
    <dbReference type="NCBI Taxonomy" id="6550"/>
    <lineage>
        <taxon>Eukaryota</taxon>
        <taxon>Metazoa</taxon>
        <taxon>Spiralia</taxon>
        <taxon>Lophotrochozoa</taxon>
        <taxon>Mollusca</taxon>
        <taxon>Bivalvia</taxon>
        <taxon>Autobranchia</taxon>
        <taxon>Pteriomorphia</taxon>
        <taxon>Mytilida</taxon>
        <taxon>Mytiloidea</taxon>
        <taxon>Mytilidae</taxon>
        <taxon>Mytilinae</taxon>
        <taxon>Mytilus</taxon>
    </lineage>
</organism>
<name>A0A8S3VKL6_MYTED</name>
<protein>
    <recommendedName>
        <fullName evidence="2">Death domain-containing protein</fullName>
    </recommendedName>
</protein>
<keyword evidence="4" id="KW-1185">Reference proteome</keyword>